<evidence type="ECO:0000313" key="2">
    <source>
        <dbReference type="EMBL" id="VFR67861.1"/>
    </source>
</evidence>
<name>A0A484QUX8_9ZZZZ</name>
<evidence type="ECO:0000313" key="1">
    <source>
        <dbReference type="EMBL" id="VFR42124.1"/>
    </source>
</evidence>
<dbReference type="EMBL" id="CAADIG010000013">
    <property type="protein sequence ID" value="VFR42124.1"/>
    <property type="molecule type" value="Genomic_DNA"/>
</dbReference>
<protein>
    <submittedName>
        <fullName evidence="1">Uncharacterized protein</fullName>
    </submittedName>
</protein>
<gene>
    <name evidence="1" type="ORF">ANT2_3518</name>
    <name evidence="2" type="ORF">ANT3_3521</name>
</gene>
<reference evidence="1" key="1">
    <citation type="submission" date="2019-03" db="EMBL/GenBank/DDBJ databases">
        <authorList>
            <person name="Danneels B."/>
        </authorList>
    </citation>
    <scope>NUCLEOTIDE SEQUENCE</scope>
</reference>
<sequence>MAVPVGETCEVSYRTDLGVNMTFTFPQGDDASKVLADLADISRAVRARLALRALQ</sequence>
<proteinExistence type="predicted"/>
<accession>A0A484QUX8</accession>
<dbReference type="EMBL" id="CAADID010000017">
    <property type="protein sequence ID" value="VFR67861.1"/>
    <property type="molecule type" value="Genomic_DNA"/>
</dbReference>
<dbReference type="AlphaFoldDB" id="A0A484QUX8"/>
<organism evidence="1">
    <name type="scientific">plant metagenome</name>
    <dbReference type="NCBI Taxonomy" id="1297885"/>
    <lineage>
        <taxon>unclassified sequences</taxon>
        <taxon>metagenomes</taxon>
        <taxon>organismal metagenomes</taxon>
    </lineage>
</organism>